<dbReference type="Proteomes" id="UP000202317">
    <property type="component" value="Segment"/>
</dbReference>
<dbReference type="KEGG" id="vg:4155925"/>
<keyword evidence="2" id="KW-1185">Reference proteome</keyword>
<proteinExistence type="predicted"/>
<reference evidence="1 2" key="1">
    <citation type="journal article" date="2006" name="J. Gen. Virol.">
        <title>Sequence analysis of the Choristoneura occidentalis granulovirus genome.</title>
        <authorList>
            <person name="Escasa S.R."/>
            <person name="Lauzon H.A.M."/>
            <person name="Mathur A.C."/>
            <person name="Krell P.J."/>
            <person name="Arif B.M."/>
        </authorList>
    </citation>
    <scope>NUCLEOTIDE SEQUENCE [LARGE SCALE GENOMIC DNA]</scope>
</reference>
<dbReference type="RefSeq" id="YP_654521.1">
    <property type="nucleotide sequence ID" value="NC_008168.1"/>
</dbReference>
<dbReference type="GeneID" id="4155925"/>
<name>Q1A4J6_9BBAC</name>
<organism evidence="1 2">
    <name type="scientific">Choristoneura occidentalis granulovirus</name>
    <dbReference type="NCBI Taxonomy" id="364745"/>
    <lineage>
        <taxon>Viruses</taxon>
        <taxon>Viruses incertae sedis</taxon>
        <taxon>Naldaviricetes</taxon>
        <taxon>Lefavirales</taxon>
        <taxon>Baculoviridae</taxon>
        <taxon>Betabaculovirus</taxon>
        <taxon>Betabaculovirus chofumiferanae</taxon>
    </lineage>
</organism>
<sequence>MEDKASAAPFPLKTVSIKMSTIIEKTVQSSYNWRKTKNGKTWCLRQKTKTW</sequence>
<dbReference type="EMBL" id="DQ333351">
    <property type="protein sequence ID" value="ABC61234.1"/>
    <property type="molecule type" value="Genomic_DNA"/>
</dbReference>
<evidence type="ECO:0000313" key="2">
    <source>
        <dbReference type="Proteomes" id="UP000202317"/>
    </source>
</evidence>
<evidence type="ECO:0000313" key="1">
    <source>
        <dbReference type="EMBL" id="ABC61234.1"/>
    </source>
</evidence>
<protein>
    <submittedName>
        <fullName evidence="1">Uncharacterized protein</fullName>
    </submittedName>
</protein>
<dbReference type="OrthoDB" id="29175at10239"/>
<accession>Q1A4J6</accession>